<accession>A0A4S8LHJ8</accession>
<feature type="compositionally biased region" description="Pro residues" evidence="1">
    <location>
        <begin position="65"/>
        <end position="75"/>
    </location>
</feature>
<keyword evidence="3" id="KW-1185">Reference proteome</keyword>
<feature type="region of interest" description="Disordered" evidence="1">
    <location>
        <begin position="51"/>
        <end position="81"/>
    </location>
</feature>
<evidence type="ECO:0000313" key="3">
    <source>
        <dbReference type="Proteomes" id="UP000297245"/>
    </source>
</evidence>
<proteinExistence type="predicted"/>
<gene>
    <name evidence="2" type="ORF">K435DRAFT_866199</name>
</gene>
<dbReference type="EMBL" id="ML179406">
    <property type="protein sequence ID" value="THU88527.1"/>
    <property type="molecule type" value="Genomic_DNA"/>
</dbReference>
<feature type="compositionally biased region" description="Low complexity" evidence="1">
    <location>
        <begin position="1"/>
        <end position="17"/>
    </location>
</feature>
<dbReference type="AlphaFoldDB" id="A0A4S8LHJ8"/>
<feature type="region of interest" description="Disordered" evidence="1">
    <location>
        <begin position="1"/>
        <end position="37"/>
    </location>
</feature>
<reference evidence="2 3" key="1">
    <citation type="journal article" date="2019" name="Nat. Ecol. Evol.">
        <title>Megaphylogeny resolves global patterns of mushroom evolution.</title>
        <authorList>
            <person name="Varga T."/>
            <person name="Krizsan K."/>
            <person name="Foldi C."/>
            <person name="Dima B."/>
            <person name="Sanchez-Garcia M."/>
            <person name="Sanchez-Ramirez S."/>
            <person name="Szollosi G.J."/>
            <person name="Szarkandi J.G."/>
            <person name="Papp V."/>
            <person name="Albert L."/>
            <person name="Andreopoulos W."/>
            <person name="Angelini C."/>
            <person name="Antonin V."/>
            <person name="Barry K.W."/>
            <person name="Bougher N.L."/>
            <person name="Buchanan P."/>
            <person name="Buyck B."/>
            <person name="Bense V."/>
            <person name="Catcheside P."/>
            <person name="Chovatia M."/>
            <person name="Cooper J."/>
            <person name="Damon W."/>
            <person name="Desjardin D."/>
            <person name="Finy P."/>
            <person name="Geml J."/>
            <person name="Haridas S."/>
            <person name="Hughes K."/>
            <person name="Justo A."/>
            <person name="Karasinski D."/>
            <person name="Kautmanova I."/>
            <person name="Kiss B."/>
            <person name="Kocsube S."/>
            <person name="Kotiranta H."/>
            <person name="LaButti K.M."/>
            <person name="Lechner B.E."/>
            <person name="Liimatainen K."/>
            <person name="Lipzen A."/>
            <person name="Lukacs Z."/>
            <person name="Mihaltcheva S."/>
            <person name="Morgado L.N."/>
            <person name="Niskanen T."/>
            <person name="Noordeloos M.E."/>
            <person name="Ohm R.A."/>
            <person name="Ortiz-Santana B."/>
            <person name="Ovrebo C."/>
            <person name="Racz N."/>
            <person name="Riley R."/>
            <person name="Savchenko A."/>
            <person name="Shiryaev A."/>
            <person name="Soop K."/>
            <person name="Spirin V."/>
            <person name="Szebenyi C."/>
            <person name="Tomsovsky M."/>
            <person name="Tulloss R.E."/>
            <person name="Uehling J."/>
            <person name="Grigoriev I.V."/>
            <person name="Vagvolgyi C."/>
            <person name="Papp T."/>
            <person name="Martin F.M."/>
            <person name="Miettinen O."/>
            <person name="Hibbett D.S."/>
            <person name="Nagy L.G."/>
        </authorList>
    </citation>
    <scope>NUCLEOTIDE SEQUENCE [LARGE SCALE GENOMIC DNA]</scope>
    <source>
        <strain evidence="2 3">CBS 962.96</strain>
    </source>
</reference>
<evidence type="ECO:0000313" key="2">
    <source>
        <dbReference type="EMBL" id="THU88527.1"/>
    </source>
</evidence>
<protein>
    <submittedName>
        <fullName evidence="2">Uncharacterized protein</fullName>
    </submittedName>
</protein>
<organism evidence="2 3">
    <name type="scientific">Dendrothele bispora (strain CBS 962.96)</name>
    <dbReference type="NCBI Taxonomy" id="1314807"/>
    <lineage>
        <taxon>Eukaryota</taxon>
        <taxon>Fungi</taxon>
        <taxon>Dikarya</taxon>
        <taxon>Basidiomycota</taxon>
        <taxon>Agaricomycotina</taxon>
        <taxon>Agaricomycetes</taxon>
        <taxon>Agaricomycetidae</taxon>
        <taxon>Agaricales</taxon>
        <taxon>Agaricales incertae sedis</taxon>
        <taxon>Dendrothele</taxon>
    </lineage>
</organism>
<sequence length="81" mass="8954">MRNGTPTSPTTLPTFPTEQEHSNLLSPSEIDGPPLNPLATLLMTKRWILPEDPKHPVNHPSPLHRLPPSPSPPIPTQSMRI</sequence>
<name>A0A4S8LHJ8_DENBC</name>
<dbReference type="Proteomes" id="UP000297245">
    <property type="component" value="Unassembled WGS sequence"/>
</dbReference>
<evidence type="ECO:0000256" key="1">
    <source>
        <dbReference type="SAM" id="MobiDB-lite"/>
    </source>
</evidence>